<dbReference type="EMBL" id="JACOPP010000055">
    <property type="protein sequence ID" value="MBC5735287.1"/>
    <property type="molecule type" value="Genomic_DNA"/>
</dbReference>
<feature type="domain" description="SLH" evidence="3">
    <location>
        <begin position="93"/>
        <end position="167"/>
    </location>
</feature>
<evidence type="ECO:0000313" key="5">
    <source>
        <dbReference type="Proteomes" id="UP000661435"/>
    </source>
</evidence>
<organism evidence="4 5">
    <name type="scientific">Lawsonibacter hominis</name>
    <dbReference type="NCBI Taxonomy" id="2763053"/>
    <lineage>
        <taxon>Bacteria</taxon>
        <taxon>Bacillati</taxon>
        <taxon>Bacillota</taxon>
        <taxon>Clostridia</taxon>
        <taxon>Eubacteriales</taxon>
        <taxon>Oscillospiraceae</taxon>
        <taxon>Lawsonibacter</taxon>
    </lineage>
</organism>
<sequence>MRKLKRLIACLLTAAILAGLLAALPASAAGAGSFYDITDEATANAAEVLRLLGVVNGTGGGAFRPAGTLTRAEFCKMTIEIMGLGGEEPAQRNRTIFQDVGPSHWARGYVNLASTTTLGGGEDKAGTRLIMGVGDGTFRPDRAITYGEAVTILMRVLGYGSGDVASGAYWYDGYVAVARSSGLSDGLSLSGSSTITRGQAALLFYNLLFTSPKGSTELYLKQLGGELTGSLVILSTDAVAEDGTTGSVMTSAGTYKTDHKGFDSSLNGTRGKLLLDRSQKLLAILPDEDSTFRTATIMGSPQANSIPLLGDETVSVKLTTAVYQSDSSEPTTYEKVWTGLRTGANLVLCYNGSGKLDYLYLRSSSDAVNEDNVLVAKNKPNGATNPFASLVTGSGDYQIYKNGVPAAVSDLQQYDVATYDSGSNTLFVSDLKLTGIYEDVYPNTAAPSTITVLGTPFTVLPSAVQDLSTFQVGDRLTLLLTSTGQVAGAVPTSVAKSNAVGVADVASKDNVTIELLDGVIKITGKTQYTEPAAQKLNGSLVTVSSAERGYLSLTKVQGKAAAAPLDLTKNTLGTKDLSAGIRFFEQVGNGKLAEIERSDIALTRIPAAQITYVGYDWAGRVDKVVLNDVTGDRYEYGLIYYQPAGMYDEKTWSTEQNDYVTTSTYRNGTIRVTNGSGELSYVVGSVAGAKSGYMGGIAGSMDQVDDHQMLAGFAALQSVTGLRRAQFDAEAMTLTTNSMILPISDQVQIYNEATKTWYTAKDGGHPENLQQALAFSDDLSVYYDKTPETGGKVRIIVIK</sequence>
<gene>
    <name evidence="4" type="ORF">H8S57_16455</name>
</gene>
<name>A0A8J6M6M3_9FIRM</name>
<keyword evidence="1" id="KW-0677">Repeat</keyword>
<dbReference type="AlphaFoldDB" id="A0A8J6M6M3"/>
<feature type="signal peptide" evidence="2">
    <location>
        <begin position="1"/>
        <end position="28"/>
    </location>
</feature>
<feature type="chain" id="PRO_5035183425" evidence="2">
    <location>
        <begin position="29"/>
        <end position="799"/>
    </location>
</feature>
<comment type="caution">
    <text evidence="4">The sequence shown here is derived from an EMBL/GenBank/DDBJ whole genome shotgun (WGS) entry which is preliminary data.</text>
</comment>
<dbReference type="Proteomes" id="UP000661435">
    <property type="component" value="Unassembled WGS sequence"/>
</dbReference>
<proteinExistence type="predicted"/>
<protein>
    <submittedName>
        <fullName evidence="4">S-layer homology domain-containing protein</fullName>
    </submittedName>
</protein>
<dbReference type="Pfam" id="PF00395">
    <property type="entry name" value="SLH"/>
    <property type="match status" value="2"/>
</dbReference>
<feature type="domain" description="SLH" evidence="3">
    <location>
        <begin position="29"/>
        <end position="92"/>
    </location>
</feature>
<evidence type="ECO:0000256" key="2">
    <source>
        <dbReference type="SAM" id="SignalP"/>
    </source>
</evidence>
<dbReference type="PROSITE" id="PS51272">
    <property type="entry name" value="SLH"/>
    <property type="match status" value="2"/>
</dbReference>
<keyword evidence="5" id="KW-1185">Reference proteome</keyword>
<keyword evidence="2" id="KW-0732">Signal</keyword>
<reference evidence="4" key="1">
    <citation type="submission" date="2020-08" db="EMBL/GenBank/DDBJ databases">
        <title>Genome public.</title>
        <authorList>
            <person name="Liu C."/>
            <person name="Sun Q."/>
        </authorList>
    </citation>
    <scope>NUCLEOTIDE SEQUENCE</scope>
    <source>
        <strain evidence="4">NSJ-51</strain>
    </source>
</reference>
<evidence type="ECO:0000256" key="1">
    <source>
        <dbReference type="ARBA" id="ARBA00022737"/>
    </source>
</evidence>
<dbReference type="RefSeq" id="WP_186909049.1">
    <property type="nucleotide sequence ID" value="NZ_JACOPP010000055.1"/>
</dbReference>
<evidence type="ECO:0000313" key="4">
    <source>
        <dbReference type="EMBL" id="MBC5735287.1"/>
    </source>
</evidence>
<dbReference type="InterPro" id="IPR001119">
    <property type="entry name" value="SLH_dom"/>
</dbReference>
<accession>A0A8J6M6M3</accession>
<evidence type="ECO:0000259" key="3">
    <source>
        <dbReference type="PROSITE" id="PS51272"/>
    </source>
</evidence>